<evidence type="ECO:0008006" key="5">
    <source>
        <dbReference type="Google" id="ProtNLM"/>
    </source>
</evidence>
<dbReference type="RefSeq" id="WP_105958173.1">
    <property type="nucleotide sequence ID" value="NZ_PVNS01000003.1"/>
</dbReference>
<dbReference type="EMBL" id="PVNS01000003">
    <property type="protein sequence ID" value="PRO66536.1"/>
    <property type="molecule type" value="Genomic_DNA"/>
</dbReference>
<feature type="transmembrane region" description="Helical" evidence="2">
    <location>
        <begin position="346"/>
        <end position="372"/>
    </location>
</feature>
<keyword evidence="4" id="KW-1185">Reference proteome</keyword>
<feature type="transmembrane region" description="Helical" evidence="2">
    <location>
        <begin position="267"/>
        <end position="288"/>
    </location>
</feature>
<evidence type="ECO:0000313" key="3">
    <source>
        <dbReference type="EMBL" id="PRO66536.1"/>
    </source>
</evidence>
<dbReference type="OrthoDB" id="8477132at2"/>
<organism evidence="3 4">
    <name type="scientific">Alkalicoccus urumqiensis</name>
    <name type="common">Bacillus urumqiensis</name>
    <dbReference type="NCBI Taxonomy" id="1548213"/>
    <lineage>
        <taxon>Bacteria</taxon>
        <taxon>Bacillati</taxon>
        <taxon>Bacillota</taxon>
        <taxon>Bacilli</taxon>
        <taxon>Bacillales</taxon>
        <taxon>Bacillaceae</taxon>
        <taxon>Alkalicoccus</taxon>
    </lineage>
</organism>
<dbReference type="AlphaFoldDB" id="A0A2P6MJS0"/>
<feature type="region of interest" description="Disordered" evidence="1">
    <location>
        <begin position="1"/>
        <end position="47"/>
    </location>
</feature>
<comment type="caution">
    <text evidence="3">The sequence shown here is derived from an EMBL/GenBank/DDBJ whole genome shotgun (WGS) entry which is preliminary data.</text>
</comment>
<feature type="region of interest" description="Disordered" evidence="1">
    <location>
        <begin position="173"/>
        <end position="195"/>
    </location>
</feature>
<evidence type="ECO:0000256" key="2">
    <source>
        <dbReference type="SAM" id="Phobius"/>
    </source>
</evidence>
<reference evidence="3 4" key="1">
    <citation type="submission" date="2018-03" db="EMBL/GenBank/DDBJ databases">
        <title>Bacillus urumqiensis sp. nov., a moderately haloalkaliphilic bacterium isolated from a salt lake.</title>
        <authorList>
            <person name="Zhao B."/>
            <person name="Liao Z."/>
        </authorList>
    </citation>
    <scope>NUCLEOTIDE SEQUENCE [LARGE SCALE GENOMIC DNA]</scope>
    <source>
        <strain evidence="3 4">BZ-SZ-XJ18</strain>
    </source>
</reference>
<accession>A0A2P6MJS0</accession>
<feature type="compositionally biased region" description="Acidic residues" evidence="1">
    <location>
        <begin position="28"/>
        <end position="41"/>
    </location>
</feature>
<evidence type="ECO:0000313" key="4">
    <source>
        <dbReference type="Proteomes" id="UP000243650"/>
    </source>
</evidence>
<sequence length="448" mass="51108">MYGRIKQKNREKNKDKDEQAAAEKQEEAAEQEEEMETSSEEQSDKPKLTLGIIPAPEAASDISNQLASALTKLLPEYVDNEYSWEVDIVVDSYIGVEQDAGKTLEQAETIADEKGWDFTIAITDMPLFKEGEFLVAEVDDTRPIAQISFPALGIYPLYRRVCEASLQLVSEMHHGVSEEDRDEEQRRIDGIRDSHNEKLTRAGSRELISRGPQKHLTPITRKTGKEETDENKEKESRGSVRFIASPIWNGYFRVATGMVRANDPWKVVLTFKSIVAIAFATGAYALIFPTVWTLADHYDFWRAVLLMVISTSAMTFWIIATHQLWERTADAPDKPHLIWLHNISTMFTIVLGVFVYYWVLFAAFLATVFLFIPVDMLESSEGLGRPVEFQYYFYLAWLMTSLATVIGAIGAGLEDEETVLKGTYGYRQRKRKEALREKKKKQEEEEES</sequence>
<feature type="compositionally biased region" description="Basic and acidic residues" evidence="1">
    <location>
        <begin position="434"/>
        <end position="448"/>
    </location>
</feature>
<name>A0A2P6MJS0_ALKUR</name>
<feature type="compositionally biased region" description="Basic and acidic residues" evidence="1">
    <location>
        <begin position="223"/>
        <end position="237"/>
    </location>
</feature>
<protein>
    <recommendedName>
        <fullName evidence="5">5,10-methylene-tetrahydrofolate dehydrogenase</fullName>
    </recommendedName>
</protein>
<keyword evidence="2" id="KW-0812">Transmembrane</keyword>
<evidence type="ECO:0000256" key="1">
    <source>
        <dbReference type="SAM" id="MobiDB-lite"/>
    </source>
</evidence>
<feature type="region of interest" description="Disordered" evidence="1">
    <location>
        <begin position="213"/>
        <end position="237"/>
    </location>
</feature>
<feature type="transmembrane region" description="Helical" evidence="2">
    <location>
        <begin position="392"/>
        <end position="413"/>
    </location>
</feature>
<gene>
    <name evidence="3" type="ORF">C6I21_04115</name>
</gene>
<proteinExistence type="predicted"/>
<keyword evidence="2" id="KW-0472">Membrane</keyword>
<feature type="compositionally biased region" description="Basic and acidic residues" evidence="1">
    <location>
        <begin position="8"/>
        <end position="27"/>
    </location>
</feature>
<feature type="region of interest" description="Disordered" evidence="1">
    <location>
        <begin position="427"/>
        <end position="448"/>
    </location>
</feature>
<feature type="transmembrane region" description="Helical" evidence="2">
    <location>
        <begin position="300"/>
        <end position="325"/>
    </location>
</feature>
<dbReference type="Proteomes" id="UP000243650">
    <property type="component" value="Unassembled WGS sequence"/>
</dbReference>
<keyword evidence="2" id="KW-1133">Transmembrane helix</keyword>